<keyword evidence="1 3" id="KW-0597">Phosphoprotein</keyword>
<evidence type="ECO:0000259" key="5">
    <source>
        <dbReference type="PROSITE" id="PS50110"/>
    </source>
</evidence>
<evidence type="ECO:0000259" key="4">
    <source>
        <dbReference type="PROSITE" id="PS50043"/>
    </source>
</evidence>
<dbReference type="Proteomes" id="UP000345527">
    <property type="component" value="Unassembled WGS sequence"/>
</dbReference>
<dbReference type="PANTHER" id="PTHR43214:SF43">
    <property type="entry name" value="TWO-COMPONENT RESPONSE REGULATOR"/>
    <property type="match status" value="1"/>
</dbReference>
<proteinExistence type="predicted"/>
<dbReference type="GO" id="GO:0003677">
    <property type="term" value="F:DNA binding"/>
    <property type="evidence" value="ECO:0007669"/>
    <property type="project" value="UniProtKB-KW"/>
</dbReference>
<dbReference type="CDD" id="cd17535">
    <property type="entry name" value="REC_NarL-like"/>
    <property type="match status" value="1"/>
</dbReference>
<dbReference type="EMBL" id="RZNZ01000001">
    <property type="protein sequence ID" value="KAA8822602.1"/>
    <property type="molecule type" value="Genomic_DNA"/>
</dbReference>
<evidence type="ECO:0000313" key="6">
    <source>
        <dbReference type="EMBL" id="KAA8822602.1"/>
    </source>
</evidence>
<dbReference type="SUPFAM" id="SSF46894">
    <property type="entry name" value="C-terminal effector domain of the bipartite response regulators"/>
    <property type="match status" value="1"/>
</dbReference>
<dbReference type="GO" id="GO:0000160">
    <property type="term" value="P:phosphorelay signal transduction system"/>
    <property type="evidence" value="ECO:0007669"/>
    <property type="project" value="InterPro"/>
</dbReference>
<sequence>MGDMETKSSSRRTVGIVDNDPFTLRALRDVTATMLGYRVAWAQRSAIDALGLCGEDATAPDMLLTDVMMPDMSGITLCKLIRSRTASIPILAITSYNLDVYAAKARDAGAQGIVNKDDPAVITAAISAVGNGMTWPYRSASGTGVVTFSTAAAAHERVSVTDVQRAIATLSARELAVVRLTCETLAPFGDIAAKLDCGESTVKTLAQRAYRKLGVSSRRELMALWTEGLLT</sequence>
<dbReference type="CDD" id="cd06170">
    <property type="entry name" value="LuxR_C_like"/>
    <property type="match status" value="1"/>
</dbReference>
<evidence type="ECO:0000256" key="2">
    <source>
        <dbReference type="ARBA" id="ARBA00023125"/>
    </source>
</evidence>
<evidence type="ECO:0000256" key="3">
    <source>
        <dbReference type="PROSITE-ProRule" id="PRU00169"/>
    </source>
</evidence>
<dbReference type="InterPro" id="IPR000792">
    <property type="entry name" value="Tscrpt_reg_LuxR_C"/>
</dbReference>
<dbReference type="OrthoDB" id="3240412at2"/>
<feature type="domain" description="HTH luxR-type" evidence="4">
    <location>
        <begin position="163"/>
        <end position="229"/>
    </location>
</feature>
<evidence type="ECO:0000313" key="8">
    <source>
        <dbReference type="Proteomes" id="UP000345527"/>
    </source>
</evidence>
<dbReference type="InterPro" id="IPR039420">
    <property type="entry name" value="WalR-like"/>
</dbReference>
<dbReference type="InterPro" id="IPR058245">
    <property type="entry name" value="NreC/VraR/RcsB-like_REC"/>
</dbReference>
<name>A0A5J5E0V5_9BIFI</name>
<dbReference type="InterPro" id="IPR016032">
    <property type="entry name" value="Sig_transdc_resp-reg_C-effctor"/>
</dbReference>
<feature type="modified residue" description="4-aspartylphosphate" evidence="3">
    <location>
        <position position="66"/>
    </location>
</feature>
<dbReference type="SMART" id="SM00421">
    <property type="entry name" value="HTH_LUXR"/>
    <property type="match status" value="1"/>
</dbReference>
<organism evidence="7 8">
    <name type="scientific">Bifidobacterium vespertilionis</name>
    <dbReference type="NCBI Taxonomy" id="2562524"/>
    <lineage>
        <taxon>Bacteria</taxon>
        <taxon>Bacillati</taxon>
        <taxon>Actinomycetota</taxon>
        <taxon>Actinomycetes</taxon>
        <taxon>Bifidobacteriales</taxon>
        <taxon>Bifidobacteriaceae</taxon>
        <taxon>Bifidobacterium</taxon>
    </lineage>
</organism>
<dbReference type="Gene3D" id="3.40.50.2300">
    <property type="match status" value="1"/>
</dbReference>
<dbReference type="AlphaFoldDB" id="A0A5J5E0V5"/>
<dbReference type="Proteomes" id="UP000374630">
    <property type="component" value="Unassembled WGS sequence"/>
</dbReference>
<dbReference type="InterPro" id="IPR001789">
    <property type="entry name" value="Sig_transdc_resp-reg_receiver"/>
</dbReference>
<dbReference type="PROSITE" id="PS50110">
    <property type="entry name" value="RESPONSE_REGULATORY"/>
    <property type="match status" value="1"/>
</dbReference>
<accession>A0A5J5E0V5</accession>
<dbReference type="SMART" id="SM00448">
    <property type="entry name" value="REC"/>
    <property type="match status" value="1"/>
</dbReference>
<dbReference type="GO" id="GO:0006355">
    <property type="term" value="P:regulation of DNA-templated transcription"/>
    <property type="evidence" value="ECO:0007669"/>
    <property type="project" value="InterPro"/>
</dbReference>
<dbReference type="InterPro" id="IPR036388">
    <property type="entry name" value="WH-like_DNA-bd_sf"/>
</dbReference>
<gene>
    <name evidence="7" type="ORF">EM848_03005</name>
    <name evidence="6" type="ORF">EMO90_01030</name>
</gene>
<reference evidence="8 9" key="1">
    <citation type="journal article" date="2019" name="Syst. Appl. Microbiol.">
        <title>Characterization of Bifidobacterium species in feaces of the Egyptian fruit bat: Description of B. vespertilionis sp. nov. and B. rousetti sp. nov.</title>
        <authorList>
            <person name="Modesto M."/>
            <person name="Satti M."/>
            <person name="Watanabe K."/>
            <person name="Puglisi E."/>
            <person name="Morelli L."/>
            <person name="Huang C.-H."/>
            <person name="Liou J.-S."/>
            <person name="Miyashita M."/>
            <person name="Tamura T."/>
            <person name="Saito S."/>
            <person name="Mori K."/>
            <person name="Huang L."/>
            <person name="Sciavilla P."/>
            <person name="Sandri C."/>
            <person name="Spiezio C."/>
            <person name="Vitali F."/>
            <person name="Cavalieri D."/>
            <person name="Perpetuini G."/>
            <person name="Tofalo R."/>
            <person name="Bonetti A."/>
            <person name="Arita M."/>
            <person name="Mattarelli P."/>
        </authorList>
    </citation>
    <scope>NUCLEOTIDE SEQUENCE [LARGE SCALE GENOMIC DNA]</scope>
    <source>
        <strain evidence="6 9">RST16</strain>
        <strain evidence="7 8">RST8</strain>
    </source>
</reference>
<dbReference type="Gene3D" id="1.10.10.10">
    <property type="entry name" value="Winged helix-like DNA-binding domain superfamily/Winged helix DNA-binding domain"/>
    <property type="match status" value="1"/>
</dbReference>
<dbReference type="PROSITE" id="PS50043">
    <property type="entry name" value="HTH_LUXR_2"/>
    <property type="match status" value="1"/>
</dbReference>
<keyword evidence="9" id="KW-1185">Reference proteome</keyword>
<dbReference type="SUPFAM" id="SSF52172">
    <property type="entry name" value="CheY-like"/>
    <property type="match status" value="1"/>
</dbReference>
<dbReference type="InterPro" id="IPR011006">
    <property type="entry name" value="CheY-like_superfamily"/>
</dbReference>
<keyword evidence="2" id="KW-0238">DNA-binding</keyword>
<evidence type="ECO:0000313" key="7">
    <source>
        <dbReference type="EMBL" id="KAA8824113.1"/>
    </source>
</evidence>
<dbReference type="Pfam" id="PF00196">
    <property type="entry name" value="GerE"/>
    <property type="match status" value="1"/>
</dbReference>
<dbReference type="Pfam" id="PF00072">
    <property type="entry name" value="Response_reg"/>
    <property type="match status" value="1"/>
</dbReference>
<evidence type="ECO:0000313" key="9">
    <source>
        <dbReference type="Proteomes" id="UP000374630"/>
    </source>
</evidence>
<feature type="domain" description="Response regulatory" evidence="5">
    <location>
        <begin position="13"/>
        <end position="131"/>
    </location>
</feature>
<comment type="caution">
    <text evidence="7">The sequence shown here is derived from an EMBL/GenBank/DDBJ whole genome shotgun (WGS) entry which is preliminary data.</text>
</comment>
<protein>
    <submittedName>
        <fullName evidence="7">Response regulator transcription factor</fullName>
    </submittedName>
</protein>
<dbReference type="EMBL" id="RZOA01000004">
    <property type="protein sequence ID" value="KAA8824113.1"/>
    <property type="molecule type" value="Genomic_DNA"/>
</dbReference>
<dbReference type="PANTHER" id="PTHR43214">
    <property type="entry name" value="TWO-COMPONENT RESPONSE REGULATOR"/>
    <property type="match status" value="1"/>
</dbReference>
<evidence type="ECO:0000256" key="1">
    <source>
        <dbReference type="ARBA" id="ARBA00022553"/>
    </source>
</evidence>